<protein>
    <submittedName>
        <fullName evidence="1">Uncharacterized protein</fullName>
    </submittedName>
</protein>
<gene>
    <name evidence="1" type="ORF">Indivirus_2_4</name>
</gene>
<proteinExistence type="predicted"/>
<sequence>MDTSKEEIDKNEMNIMIDSYLNNYIEPPYKHLYYTDYFKGRMYYNYETIGKIIEEKREDLADKMRRLDKFQYLVIKHSFPSKYNEYLLELLKSKNKLFYEIMNDECEYVRGINFPVKIPLWSEDNNTDEFCATTPTGLKLCDSCKYYLQVIQEYKKSI</sequence>
<name>A0A1V0SD38_9VIRU</name>
<evidence type="ECO:0000313" key="1">
    <source>
        <dbReference type="EMBL" id="ARF09625.1"/>
    </source>
</evidence>
<organism evidence="1">
    <name type="scientific">Indivirus ILV1</name>
    <dbReference type="NCBI Taxonomy" id="1977633"/>
    <lineage>
        <taxon>Viruses</taxon>
        <taxon>Varidnaviria</taxon>
        <taxon>Bamfordvirae</taxon>
        <taxon>Nucleocytoviricota</taxon>
        <taxon>Megaviricetes</taxon>
        <taxon>Imitervirales</taxon>
        <taxon>Mimiviridae</taxon>
        <taxon>Klosneuvirinae</taxon>
        <taxon>Indivirus</taxon>
    </lineage>
</organism>
<dbReference type="EMBL" id="KY684086">
    <property type="protein sequence ID" value="ARF09625.1"/>
    <property type="molecule type" value="Genomic_DNA"/>
</dbReference>
<reference evidence="1" key="1">
    <citation type="journal article" date="2017" name="Science">
        <title>Giant viruses with an expanded complement of translation system components.</title>
        <authorList>
            <person name="Schulz F."/>
            <person name="Yutin N."/>
            <person name="Ivanova N.N."/>
            <person name="Ortega D.R."/>
            <person name="Lee T.K."/>
            <person name="Vierheilig J."/>
            <person name="Daims H."/>
            <person name="Horn M."/>
            <person name="Wagner M."/>
            <person name="Jensen G.J."/>
            <person name="Kyrpides N.C."/>
            <person name="Koonin E.V."/>
            <person name="Woyke T."/>
        </authorList>
    </citation>
    <scope>NUCLEOTIDE SEQUENCE</scope>
    <source>
        <strain evidence="1">ILV1</strain>
    </source>
</reference>
<accession>A0A1V0SD38</accession>